<keyword evidence="6 10" id="KW-0274">FAD</keyword>
<dbReference type="Pfam" id="PF01593">
    <property type="entry name" value="Amino_oxidase"/>
    <property type="match status" value="1"/>
</dbReference>
<dbReference type="SUPFAM" id="SSF54373">
    <property type="entry name" value="FAD-linked reductases, C-terminal domain"/>
    <property type="match status" value="1"/>
</dbReference>
<dbReference type="InterPro" id="IPR009057">
    <property type="entry name" value="Homeodomain-like_sf"/>
</dbReference>
<keyword evidence="5" id="KW-0863">Zinc-finger</keyword>
<dbReference type="GO" id="GO:0008131">
    <property type="term" value="F:primary methylamine oxidase activity"/>
    <property type="evidence" value="ECO:0007669"/>
    <property type="project" value="UniProtKB-ARBA"/>
</dbReference>
<dbReference type="InterPro" id="IPR036188">
    <property type="entry name" value="FAD/NAD-bd_sf"/>
</dbReference>
<reference evidence="14" key="1">
    <citation type="journal article" date="2019" name="bioRxiv">
        <title>The Genome of the Zebra Mussel, Dreissena polymorpha: A Resource for Invasive Species Research.</title>
        <authorList>
            <person name="McCartney M.A."/>
            <person name="Auch B."/>
            <person name="Kono T."/>
            <person name="Mallez S."/>
            <person name="Zhang Y."/>
            <person name="Obille A."/>
            <person name="Becker A."/>
            <person name="Abrahante J.E."/>
            <person name="Garbe J."/>
            <person name="Badalamenti J.P."/>
            <person name="Herman A."/>
            <person name="Mangelson H."/>
            <person name="Liachko I."/>
            <person name="Sullivan S."/>
            <person name="Sone E.D."/>
            <person name="Koren S."/>
            <person name="Silverstein K.A.T."/>
            <person name="Beckman K.B."/>
            <person name="Gohl D.M."/>
        </authorList>
    </citation>
    <scope>NUCLEOTIDE SEQUENCE</scope>
    <source>
        <strain evidence="14">Duluth1</strain>
        <tissue evidence="14">Whole animal</tissue>
    </source>
</reference>
<evidence type="ECO:0000256" key="11">
    <source>
        <dbReference type="SAM" id="MobiDB-lite"/>
    </source>
</evidence>
<dbReference type="PROSITE" id="PS50934">
    <property type="entry name" value="SWIRM"/>
    <property type="match status" value="1"/>
</dbReference>
<dbReference type="GO" id="GO:0008270">
    <property type="term" value="F:zinc ion binding"/>
    <property type="evidence" value="ECO:0007669"/>
    <property type="project" value="UniProtKB-KW"/>
</dbReference>
<evidence type="ECO:0000256" key="9">
    <source>
        <dbReference type="PIRSR" id="PIRSR601613-1"/>
    </source>
</evidence>
<dbReference type="InterPro" id="IPR011124">
    <property type="entry name" value="Znf_CW"/>
</dbReference>
<organism evidence="14 15">
    <name type="scientific">Dreissena polymorpha</name>
    <name type="common">Zebra mussel</name>
    <name type="synonym">Mytilus polymorpha</name>
    <dbReference type="NCBI Taxonomy" id="45954"/>
    <lineage>
        <taxon>Eukaryota</taxon>
        <taxon>Metazoa</taxon>
        <taxon>Spiralia</taxon>
        <taxon>Lophotrochozoa</taxon>
        <taxon>Mollusca</taxon>
        <taxon>Bivalvia</taxon>
        <taxon>Autobranchia</taxon>
        <taxon>Heteroconchia</taxon>
        <taxon>Euheterodonta</taxon>
        <taxon>Imparidentia</taxon>
        <taxon>Neoheterodontei</taxon>
        <taxon>Myida</taxon>
        <taxon>Dreissenoidea</taxon>
        <taxon>Dreissenidae</taxon>
        <taxon>Dreissena</taxon>
    </lineage>
</organism>
<keyword evidence="3 10" id="KW-0285">Flavoprotein</keyword>
<evidence type="ECO:0000256" key="5">
    <source>
        <dbReference type="ARBA" id="ARBA00022771"/>
    </source>
</evidence>
<dbReference type="PRINTS" id="PR00757">
    <property type="entry name" value="AMINEOXDASEF"/>
</dbReference>
<dbReference type="EMBL" id="JAIWYP010000010">
    <property type="protein sequence ID" value="KAH3748720.1"/>
    <property type="molecule type" value="Genomic_DNA"/>
</dbReference>
<dbReference type="PANTHER" id="PTHR10742">
    <property type="entry name" value="FLAVIN MONOAMINE OXIDASE"/>
    <property type="match status" value="1"/>
</dbReference>
<dbReference type="InterPro" id="IPR001613">
    <property type="entry name" value="Flavin_amine_oxidase"/>
</dbReference>
<dbReference type="SUPFAM" id="SSF46689">
    <property type="entry name" value="Homeodomain-like"/>
    <property type="match status" value="1"/>
</dbReference>
<accession>A0A9D4I596</accession>
<dbReference type="Pfam" id="PF07496">
    <property type="entry name" value="zf-CW"/>
    <property type="match status" value="1"/>
</dbReference>
<dbReference type="Gene3D" id="3.50.50.60">
    <property type="entry name" value="FAD/NAD(P)-binding domain"/>
    <property type="match status" value="1"/>
</dbReference>
<dbReference type="InterPro" id="IPR050281">
    <property type="entry name" value="Flavin_monoamine_oxidase"/>
</dbReference>
<dbReference type="AlphaFoldDB" id="A0A9D4I596"/>
<dbReference type="InterPro" id="IPR002937">
    <property type="entry name" value="Amino_oxidase"/>
</dbReference>
<evidence type="ECO:0000259" key="13">
    <source>
        <dbReference type="PROSITE" id="PS51050"/>
    </source>
</evidence>
<evidence type="ECO:0000256" key="4">
    <source>
        <dbReference type="ARBA" id="ARBA00022723"/>
    </source>
</evidence>
<evidence type="ECO:0000313" key="14">
    <source>
        <dbReference type="EMBL" id="KAH3748720.1"/>
    </source>
</evidence>
<dbReference type="SUPFAM" id="SSF51905">
    <property type="entry name" value="FAD/NAD(P)-binding domain"/>
    <property type="match status" value="1"/>
</dbReference>
<feature type="binding site" evidence="9">
    <location>
        <position position="664"/>
    </location>
    <ligand>
        <name>substrate</name>
    </ligand>
</feature>
<evidence type="ECO:0000256" key="2">
    <source>
        <dbReference type="ARBA" id="ARBA00005995"/>
    </source>
</evidence>
<dbReference type="OrthoDB" id="2219495at2759"/>
<dbReference type="InterPro" id="IPR007526">
    <property type="entry name" value="SWIRM"/>
</dbReference>
<dbReference type="PROSITE" id="PS51050">
    <property type="entry name" value="ZF_CW"/>
    <property type="match status" value="1"/>
</dbReference>
<dbReference type="Gene3D" id="1.10.10.10">
    <property type="entry name" value="Winged helix-like DNA-binding domain superfamily/Winged helix DNA-binding domain"/>
    <property type="match status" value="1"/>
</dbReference>
<dbReference type="Pfam" id="PF04433">
    <property type="entry name" value="SWIRM"/>
    <property type="match status" value="1"/>
</dbReference>
<dbReference type="GO" id="GO:0140682">
    <property type="term" value="F:FAD-dependent H3K4me/H3K4me3 demethylase activity"/>
    <property type="evidence" value="ECO:0007669"/>
    <property type="project" value="UniProtKB-ARBA"/>
</dbReference>
<dbReference type="Proteomes" id="UP000828390">
    <property type="component" value="Unassembled WGS sequence"/>
</dbReference>
<feature type="domain" description="CW-type" evidence="13">
    <location>
        <begin position="117"/>
        <end position="172"/>
    </location>
</feature>
<feature type="binding site" evidence="9">
    <location>
        <begin position="375"/>
        <end position="376"/>
    </location>
    <ligand>
        <name>FAD</name>
        <dbReference type="ChEBI" id="CHEBI:57692"/>
    </ligand>
</feature>
<name>A0A9D4I596_DREPO</name>
<evidence type="ECO:0000256" key="3">
    <source>
        <dbReference type="ARBA" id="ARBA00022630"/>
    </source>
</evidence>
<dbReference type="EC" id="1.4.3.-" evidence="10"/>
<comment type="caution">
    <text evidence="14">The sequence shown here is derived from an EMBL/GenBank/DDBJ whole genome shotgun (WGS) entry which is preliminary data.</text>
</comment>
<proteinExistence type="inferred from homology"/>
<feature type="binding site" evidence="9">
    <location>
        <position position="555"/>
    </location>
    <ligand>
        <name>FAD</name>
        <dbReference type="ChEBI" id="CHEBI:57692"/>
    </ligand>
</feature>
<comment type="cofactor">
    <cofactor evidence="1 10">
        <name>FAD</name>
        <dbReference type="ChEBI" id="CHEBI:57692"/>
    </cofactor>
</comment>
<evidence type="ECO:0000256" key="10">
    <source>
        <dbReference type="RuleBase" id="RU362067"/>
    </source>
</evidence>
<comment type="similarity">
    <text evidence="2 10">Belongs to the flavin monoamine oxidase family.</text>
</comment>
<dbReference type="InterPro" id="IPR036388">
    <property type="entry name" value="WH-like_DNA-bd_sf"/>
</dbReference>
<keyword evidence="4" id="KW-0479">Metal-binding</keyword>
<evidence type="ECO:0000256" key="1">
    <source>
        <dbReference type="ARBA" id="ARBA00001974"/>
    </source>
</evidence>
<evidence type="ECO:0000256" key="7">
    <source>
        <dbReference type="ARBA" id="ARBA00022833"/>
    </source>
</evidence>
<dbReference type="Gene3D" id="3.30.40.100">
    <property type="match status" value="1"/>
</dbReference>
<keyword evidence="7" id="KW-0862">Zinc</keyword>
<evidence type="ECO:0000259" key="12">
    <source>
        <dbReference type="PROSITE" id="PS50934"/>
    </source>
</evidence>
<evidence type="ECO:0000256" key="6">
    <source>
        <dbReference type="ARBA" id="ARBA00022827"/>
    </source>
</evidence>
<evidence type="ECO:0000256" key="8">
    <source>
        <dbReference type="ARBA" id="ARBA00023002"/>
    </source>
</evidence>
<reference evidence="14" key="2">
    <citation type="submission" date="2020-11" db="EMBL/GenBank/DDBJ databases">
        <authorList>
            <person name="McCartney M.A."/>
            <person name="Auch B."/>
            <person name="Kono T."/>
            <person name="Mallez S."/>
            <person name="Becker A."/>
            <person name="Gohl D.M."/>
            <person name="Silverstein K.A.T."/>
            <person name="Koren S."/>
            <person name="Bechman K.B."/>
            <person name="Herman A."/>
            <person name="Abrahante J.E."/>
            <person name="Garbe J."/>
        </authorList>
    </citation>
    <scope>NUCLEOTIDE SEQUENCE</scope>
    <source>
        <strain evidence="14">Duluth1</strain>
        <tissue evidence="14">Whole animal</tissue>
    </source>
</reference>
<protein>
    <recommendedName>
        <fullName evidence="10">Amine oxidase</fullName>
        <ecNumber evidence="10">1.4.3.-</ecNumber>
    </recommendedName>
</protein>
<gene>
    <name evidence="14" type="ORF">DPMN_183170</name>
</gene>
<feature type="domain" description="SWIRM" evidence="12">
    <location>
        <begin position="235"/>
        <end position="334"/>
    </location>
</feature>
<sequence length="777" mass="88169">MSAKKAPTREAAKRKSTANNEDSNIKSHKAEKKVRPCSKTSCPATAPICFARSSQLCCGNGYTSRWYHITAGEHFCNECFEHFYRSYKDGYDIYMSWKRLWTQYGNTDHSIRSYMVDQVLPYWVECNLCHKWRSVFRETDISPKFLKSYVCTKVLKHQSQAEACEAPEDFRVEMTKEVYLWPIHISCNQYLKNSIYAPYVRDFVLDSVGISPSDTSVHKYPDGVFEVRPYMQPFQYDDPIALALPPDQLSDEELLYFPEFHGIYLRYYLIIRNTILVLWCLDVKSYVTLDRVMTYINLRGLSRIWLTLHVQRLLLFLTLKGYINSGVASLPKDVSFIQGLAEEQKHPVIIIGGGIAGLSAARQLTNLGVKVKVLEAGSQIGGRAVDRNSSFPTQSYLVVGCQNNPLVVMCKQLDIPIMELGDSCPLLTDSGEVIDDKTDRRMQFHFEAMLDINKQLCKDLEKDTSLMDRFTHLHTQFKDESGINFDKMEEHLLQFHMSNLEYACGSSLDAVSALHWDQNEDMPQFQGPPVMLQGDMKAVLDRLAEGIDVCNDCKVTGVDYSGKDILVSAGSEEFTASKVIVSVPLSILKAGSIQFTPALPDYKTSSLGIGHVEKVLLKFESPFWKDRVKTSNMFGCVQTGFSFRGMFDVFYDISNKEEYMLSTFISGKAIETLRQKSDKEVADMCVECLKNMFKDASFPTAFYVSRWYSTADIGMAYSFIPVNAGANAFNNMQEDVQEKIYFAGEATHSQFPQTLTGAYMSGVREAEKIYRALVDVT</sequence>
<dbReference type="PANTHER" id="PTHR10742:SF410">
    <property type="entry name" value="LYSINE-SPECIFIC HISTONE DEMETHYLASE 2"/>
    <property type="match status" value="1"/>
</dbReference>
<dbReference type="Gene3D" id="3.90.660.10">
    <property type="match status" value="1"/>
</dbReference>
<keyword evidence="15" id="KW-1185">Reference proteome</keyword>
<evidence type="ECO:0000313" key="15">
    <source>
        <dbReference type="Proteomes" id="UP000828390"/>
    </source>
</evidence>
<feature type="region of interest" description="Disordered" evidence="11">
    <location>
        <begin position="1"/>
        <end position="27"/>
    </location>
</feature>
<keyword evidence="8 10" id="KW-0560">Oxidoreductase</keyword>